<dbReference type="AlphaFoldDB" id="A0A834VY01"/>
<dbReference type="Proteomes" id="UP000634136">
    <property type="component" value="Unassembled WGS sequence"/>
</dbReference>
<protein>
    <submittedName>
        <fullName evidence="1">Uncharacterized protein</fullName>
    </submittedName>
</protein>
<reference evidence="1" key="1">
    <citation type="submission" date="2020-09" db="EMBL/GenBank/DDBJ databases">
        <title>Genome-Enabled Discovery of Anthraquinone Biosynthesis in Senna tora.</title>
        <authorList>
            <person name="Kang S.-H."/>
            <person name="Pandey R.P."/>
            <person name="Lee C.-M."/>
            <person name="Sim J.-S."/>
            <person name="Jeong J.-T."/>
            <person name="Choi B.-S."/>
            <person name="Jung M."/>
            <person name="Ginzburg D."/>
            <person name="Zhao K."/>
            <person name="Won S.Y."/>
            <person name="Oh T.-J."/>
            <person name="Yu Y."/>
            <person name="Kim N.-H."/>
            <person name="Lee O.R."/>
            <person name="Lee T.-H."/>
            <person name="Bashyal P."/>
            <person name="Kim T.-S."/>
            <person name="Lee W.-H."/>
            <person name="Kawkins C."/>
            <person name="Kim C.-K."/>
            <person name="Kim J.S."/>
            <person name="Ahn B.O."/>
            <person name="Rhee S.Y."/>
            <person name="Sohng J.K."/>
        </authorList>
    </citation>
    <scope>NUCLEOTIDE SEQUENCE</scope>
    <source>
        <tissue evidence="1">Leaf</tissue>
    </source>
</reference>
<gene>
    <name evidence="1" type="ORF">G2W53_045188</name>
</gene>
<sequence length="117" mass="12895">MFPVNNSRNGSNDLGSWIRVKDGVTVFGSGKDGVGAKLGGGEFVNVVDEDQVGVEVDDVADNWREGIGEVIAGIVERVRRKEGTERGFMEKRNFLVILSLGLVNEYANRRTHAFERI</sequence>
<accession>A0A834VY01</accession>
<proteinExistence type="predicted"/>
<name>A0A834VY01_9FABA</name>
<dbReference type="EMBL" id="JAAIUW010000411">
    <property type="protein sequence ID" value="KAF7800420.1"/>
    <property type="molecule type" value="Genomic_DNA"/>
</dbReference>
<evidence type="ECO:0000313" key="1">
    <source>
        <dbReference type="EMBL" id="KAF7800420.1"/>
    </source>
</evidence>
<comment type="caution">
    <text evidence="1">The sequence shown here is derived from an EMBL/GenBank/DDBJ whole genome shotgun (WGS) entry which is preliminary data.</text>
</comment>
<evidence type="ECO:0000313" key="2">
    <source>
        <dbReference type="Proteomes" id="UP000634136"/>
    </source>
</evidence>
<keyword evidence="2" id="KW-1185">Reference proteome</keyword>
<organism evidence="1 2">
    <name type="scientific">Senna tora</name>
    <dbReference type="NCBI Taxonomy" id="362788"/>
    <lineage>
        <taxon>Eukaryota</taxon>
        <taxon>Viridiplantae</taxon>
        <taxon>Streptophyta</taxon>
        <taxon>Embryophyta</taxon>
        <taxon>Tracheophyta</taxon>
        <taxon>Spermatophyta</taxon>
        <taxon>Magnoliopsida</taxon>
        <taxon>eudicotyledons</taxon>
        <taxon>Gunneridae</taxon>
        <taxon>Pentapetalae</taxon>
        <taxon>rosids</taxon>
        <taxon>fabids</taxon>
        <taxon>Fabales</taxon>
        <taxon>Fabaceae</taxon>
        <taxon>Caesalpinioideae</taxon>
        <taxon>Cassia clade</taxon>
        <taxon>Senna</taxon>
    </lineage>
</organism>